<dbReference type="CDD" id="cd18774">
    <property type="entry name" value="PDC2_HK_sensor"/>
    <property type="match status" value="1"/>
</dbReference>
<dbReference type="Proteomes" id="UP001267290">
    <property type="component" value="Unassembled WGS sequence"/>
</dbReference>
<evidence type="ECO:0000313" key="1">
    <source>
        <dbReference type="EMBL" id="MDR6552144.1"/>
    </source>
</evidence>
<proteinExistence type="predicted"/>
<gene>
    <name evidence="1" type="ORF">J2736_003346</name>
</gene>
<name>A0ABU1NXC1_9BACL</name>
<sequence>MARPVSGRLRKQGNRETGTSGEEAAIAFAYAFGFDDYEISKQEMNKLLANNSDLGEVMILNEEGIVIAHSNSDLIGRDFSHAGELQPLLQGTDAIGTYHSNENADVGVTFRKSPYNGWTYVSISAFLPSRCCFPGWGQGKCTALSTVCTARFKRNRGRCNR</sequence>
<dbReference type="InterPro" id="IPR029151">
    <property type="entry name" value="Sensor-like_sf"/>
</dbReference>
<keyword evidence="2" id="KW-1185">Reference proteome</keyword>
<dbReference type="EMBL" id="JAVDSB010000005">
    <property type="protein sequence ID" value="MDR6552144.1"/>
    <property type="molecule type" value="Genomic_DNA"/>
</dbReference>
<comment type="caution">
    <text evidence="1">The sequence shown here is derived from an EMBL/GenBank/DDBJ whole genome shotgun (WGS) entry which is preliminary data.</text>
</comment>
<organism evidence="1 2">
    <name type="scientific">Paenibacillus qinlingensis</name>
    <dbReference type="NCBI Taxonomy" id="1837343"/>
    <lineage>
        <taxon>Bacteria</taxon>
        <taxon>Bacillati</taxon>
        <taxon>Bacillota</taxon>
        <taxon>Bacilli</taxon>
        <taxon>Bacillales</taxon>
        <taxon>Paenibacillaceae</taxon>
        <taxon>Paenibacillus</taxon>
    </lineage>
</organism>
<reference evidence="1 2" key="1">
    <citation type="submission" date="2023-07" db="EMBL/GenBank/DDBJ databases">
        <title>Sorghum-associated microbial communities from plants grown in Nebraska, USA.</title>
        <authorList>
            <person name="Schachtman D."/>
        </authorList>
    </citation>
    <scope>NUCLEOTIDE SEQUENCE [LARGE SCALE GENOMIC DNA]</scope>
    <source>
        <strain evidence="1 2">CC258</strain>
    </source>
</reference>
<protein>
    <submittedName>
        <fullName evidence="1">Uncharacterized protein</fullName>
    </submittedName>
</protein>
<dbReference type="Gene3D" id="3.30.450.20">
    <property type="entry name" value="PAS domain"/>
    <property type="match status" value="1"/>
</dbReference>
<dbReference type="RefSeq" id="WP_310499696.1">
    <property type="nucleotide sequence ID" value="NZ_JAVDSB010000005.1"/>
</dbReference>
<evidence type="ECO:0000313" key="2">
    <source>
        <dbReference type="Proteomes" id="UP001267290"/>
    </source>
</evidence>
<accession>A0ABU1NXC1</accession>
<dbReference type="SUPFAM" id="SSF103190">
    <property type="entry name" value="Sensory domain-like"/>
    <property type="match status" value="1"/>
</dbReference>